<proteinExistence type="predicted"/>
<dbReference type="AlphaFoldDB" id="A0AAN6YJ51"/>
<evidence type="ECO:0000313" key="3">
    <source>
        <dbReference type="Proteomes" id="UP001301769"/>
    </source>
</evidence>
<sequence length="144" mass="15939">MLLFLTVAFLRTTNGFSSFAINAHAPILASPTNVPYCNTSMFSPRYDPWCLRVRLFLSMRRGHMAILHRALTQGRAILQCKTQSAPGTLAPAFISLVALFSSCPIPQQSLSPSFHSVPQNWSQGVKTQIGVLIRSVSPELHKRD</sequence>
<reference evidence="2" key="1">
    <citation type="journal article" date="2023" name="Mol. Phylogenet. Evol.">
        <title>Genome-scale phylogeny and comparative genomics of the fungal order Sordariales.</title>
        <authorList>
            <person name="Hensen N."/>
            <person name="Bonometti L."/>
            <person name="Westerberg I."/>
            <person name="Brannstrom I.O."/>
            <person name="Guillou S."/>
            <person name="Cros-Aarteil S."/>
            <person name="Calhoun S."/>
            <person name="Haridas S."/>
            <person name="Kuo A."/>
            <person name="Mondo S."/>
            <person name="Pangilinan J."/>
            <person name="Riley R."/>
            <person name="LaButti K."/>
            <person name="Andreopoulos B."/>
            <person name="Lipzen A."/>
            <person name="Chen C."/>
            <person name="Yan M."/>
            <person name="Daum C."/>
            <person name="Ng V."/>
            <person name="Clum A."/>
            <person name="Steindorff A."/>
            <person name="Ohm R.A."/>
            <person name="Martin F."/>
            <person name="Silar P."/>
            <person name="Natvig D.O."/>
            <person name="Lalanne C."/>
            <person name="Gautier V."/>
            <person name="Ament-Velasquez S.L."/>
            <person name="Kruys A."/>
            <person name="Hutchinson M.I."/>
            <person name="Powell A.J."/>
            <person name="Barry K."/>
            <person name="Miller A.N."/>
            <person name="Grigoriev I.V."/>
            <person name="Debuchy R."/>
            <person name="Gladieux P."/>
            <person name="Hiltunen Thoren M."/>
            <person name="Johannesson H."/>
        </authorList>
    </citation>
    <scope>NUCLEOTIDE SEQUENCE</scope>
    <source>
        <strain evidence="2">PSN293</strain>
    </source>
</reference>
<feature type="signal peptide" evidence="1">
    <location>
        <begin position="1"/>
        <end position="15"/>
    </location>
</feature>
<evidence type="ECO:0008006" key="4">
    <source>
        <dbReference type="Google" id="ProtNLM"/>
    </source>
</evidence>
<dbReference type="EMBL" id="MU858050">
    <property type="protein sequence ID" value="KAK4219016.1"/>
    <property type="molecule type" value="Genomic_DNA"/>
</dbReference>
<comment type="caution">
    <text evidence="2">The sequence shown here is derived from an EMBL/GenBank/DDBJ whole genome shotgun (WGS) entry which is preliminary data.</text>
</comment>
<reference evidence="2" key="2">
    <citation type="submission" date="2023-05" db="EMBL/GenBank/DDBJ databases">
        <authorList>
            <consortium name="Lawrence Berkeley National Laboratory"/>
            <person name="Steindorff A."/>
            <person name="Hensen N."/>
            <person name="Bonometti L."/>
            <person name="Westerberg I."/>
            <person name="Brannstrom I.O."/>
            <person name="Guillou S."/>
            <person name="Cros-Aarteil S."/>
            <person name="Calhoun S."/>
            <person name="Haridas S."/>
            <person name="Kuo A."/>
            <person name="Mondo S."/>
            <person name="Pangilinan J."/>
            <person name="Riley R."/>
            <person name="Labutti K."/>
            <person name="Andreopoulos B."/>
            <person name="Lipzen A."/>
            <person name="Chen C."/>
            <person name="Yanf M."/>
            <person name="Daum C."/>
            <person name="Ng V."/>
            <person name="Clum A."/>
            <person name="Ohm R."/>
            <person name="Martin F."/>
            <person name="Silar P."/>
            <person name="Natvig D."/>
            <person name="Lalanne C."/>
            <person name="Gautier V."/>
            <person name="Ament-Velasquez S.L."/>
            <person name="Kruys A."/>
            <person name="Hutchinson M.I."/>
            <person name="Powell A.J."/>
            <person name="Barry K."/>
            <person name="Miller A.N."/>
            <person name="Grigoriev I.V."/>
            <person name="Debuchy R."/>
            <person name="Gladieux P."/>
            <person name="Thoren M.H."/>
            <person name="Johannesson H."/>
        </authorList>
    </citation>
    <scope>NUCLEOTIDE SEQUENCE</scope>
    <source>
        <strain evidence="2">PSN293</strain>
    </source>
</reference>
<feature type="chain" id="PRO_5042838887" description="Secreted protein" evidence="1">
    <location>
        <begin position="16"/>
        <end position="144"/>
    </location>
</feature>
<evidence type="ECO:0000313" key="2">
    <source>
        <dbReference type="EMBL" id="KAK4219016.1"/>
    </source>
</evidence>
<dbReference type="Proteomes" id="UP001301769">
    <property type="component" value="Unassembled WGS sequence"/>
</dbReference>
<keyword evidence="3" id="KW-1185">Reference proteome</keyword>
<gene>
    <name evidence="2" type="ORF">QBC37DRAFT_166379</name>
</gene>
<protein>
    <recommendedName>
        <fullName evidence="4">Secreted protein</fullName>
    </recommendedName>
</protein>
<accession>A0AAN6YJ51</accession>
<name>A0AAN6YJ51_9PEZI</name>
<organism evidence="2 3">
    <name type="scientific">Rhypophila decipiens</name>
    <dbReference type="NCBI Taxonomy" id="261697"/>
    <lineage>
        <taxon>Eukaryota</taxon>
        <taxon>Fungi</taxon>
        <taxon>Dikarya</taxon>
        <taxon>Ascomycota</taxon>
        <taxon>Pezizomycotina</taxon>
        <taxon>Sordariomycetes</taxon>
        <taxon>Sordariomycetidae</taxon>
        <taxon>Sordariales</taxon>
        <taxon>Naviculisporaceae</taxon>
        <taxon>Rhypophila</taxon>
    </lineage>
</organism>
<evidence type="ECO:0000256" key="1">
    <source>
        <dbReference type="SAM" id="SignalP"/>
    </source>
</evidence>
<keyword evidence="1" id="KW-0732">Signal</keyword>